<evidence type="ECO:0000256" key="1">
    <source>
        <dbReference type="ARBA" id="ARBA00022448"/>
    </source>
</evidence>
<sequence>MIAALELHNLSKQFGSHQAVNRLSLSVPAGTLYAFLGANGAGKTTTLRMIAGLLQPDEGDAFIFGSSILRSPRQAKQRLAYLPEDALLYSKLRPMEYLEFVAGLWNIPASRAQPHAQQLLKQLNLWTVRADYIETFSRGMRQKLALAGAFIHEPQLIILDEPLGGLDAAAARLVKTMLLEYAEQGNTVILTTHVLDVAERMAQQIGILNRGQLIAAGTLDELRVRSDQSGGTLESVFLELIDQSDRDQPISDTL</sequence>
<dbReference type="Pfam" id="PF00005">
    <property type="entry name" value="ABC_tran"/>
    <property type="match status" value="1"/>
</dbReference>
<dbReference type="SUPFAM" id="SSF52540">
    <property type="entry name" value="P-loop containing nucleoside triphosphate hydrolases"/>
    <property type="match status" value="1"/>
</dbReference>
<dbReference type="GO" id="GO:0005524">
    <property type="term" value="F:ATP binding"/>
    <property type="evidence" value="ECO:0007669"/>
    <property type="project" value="UniProtKB-KW"/>
</dbReference>
<dbReference type="InterPro" id="IPR051782">
    <property type="entry name" value="ABC_Transporter_VariousFunc"/>
</dbReference>
<name>A0A2W4UNT6_9CYAN</name>
<keyword evidence="1" id="KW-0813">Transport</keyword>
<dbReference type="PANTHER" id="PTHR42939">
    <property type="entry name" value="ABC TRANSPORTER ATP-BINDING PROTEIN ALBC-RELATED"/>
    <property type="match status" value="1"/>
</dbReference>
<dbReference type="EMBL" id="QBMC01000009">
    <property type="protein sequence ID" value="PZO22523.1"/>
    <property type="molecule type" value="Genomic_DNA"/>
</dbReference>
<evidence type="ECO:0000256" key="3">
    <source>
        <dbReference type="ARBA" id="ARBA00022840"/>
    </source>
</evidence>
<keyword evidence="3" id="KW-0067">ATP-binding</keyword>
<dbReference type="InterPro" id="IPR003593">
    <property type="entry name" value="AAA+_ATPase"/>
</dbReference>
<gene>
    <name evidence="5" type="ORF">DCF25_02665</name>
</gene>
<dbReference type="PANTHER" id="PTHR42939:SF1">
    <property type="entry name" value="ABC TRANSPORTER ATP-BINDING PROTEIN ALBC-RELATED"/>
    <property type="match status" value="1"/>
</dbReference>
<evidence type="ECO:0000313" key="5">
    <source>
        <dbReference type="EMBL" id="PZO22523.1"/>
    </source>
</evidence>
<dbReference type="SMART" id="SM00382">
    <property type="entry name" value="AAA"/>
    <property type="match status" value="1"/>
</dbReference>
<dbReference type="CDD" id="cd03230">
    <property type="entry name" value="ABC_DR_subfamily_A"/>
    <property type="match status" value="1"/>
</dbReference>
<proteinExistence type="predicted"/>
<evidence type="ECO:0000259" key="4">
    <source>
        <dbReference type="PROSITE" id="PS50893"/>
    </source>
</evidence>
<protein>
    <submittedName>
        <fullName evidence="5">ABC transporter</fullName>
    </submittedName>
</protein>
<keyword evidence="2" id="KW-0547">Nucleotide-binding</keyword>
<dbReference type="InterPro" id="IPR027417">
    <property type="entry name" value="P-loop_NTPase"/>
</dbReference>
<reference evidence="6" key="1">
    <citation type="submission" date="2018-04" db="EMBL/GenBank/DDBJ databases">
        <authorList>
            <person name="Cornet L."/>
        </authorList>
    </citation>
    <scope>NUCLEOTIDE SEQUENCE [LARGE SCALE GENOMIC DNA]</scope>
</reference>
<evidence type="ECO:0000313" key="6">
    <source>
        <dbReference type="Proteomes" id="UP000249354"/>
    </source>
</evidence>
<dbReference type="InterPro" id="IPR003439">
    <property type="entry name" value="ABC_transporter-like_ATP-bd"/>
</dbReference>
<dbReference type="Proteomes" id="UP000249354">
    <property type="component" value="Unassembled WGS sequence"/>
</dbReference>
<dbReference type="PROSITE" id="PS50893">
    <property type="entry name" value="ABC_TRANSPORTER_2"/>
    <property type="match status" value="1"/>
</dbReference>
<feature type="domain" description="ABC transporter" evidence="4">
    <location>
        <begin position="5"/>
        <end position="235"/>
    </location>
</feature>
<dbReference type="AlphaFoldDB" id="A0A2W4UNT6"/>
<dbReference type="GO" id="GO:0016887">
    <property type="term" value="F:ATP hydrolysis activity"/>
    <property type="evidence" value="ECO:0007669"/>
    <property type="project" value="InterPro"/>
</dbReference>
<comment type="caution">
    <text evidence="5">The sequence shown here is derived from an EMBL/GenBank/DDBJ whole genome shotgun (WGS) entry which is preliminary data.</text>
</comment>
<reference evidence="5 6" key="2">
    <citation type="submission" date="2018-06" db="EMBL/GenBank/DDBJ databases">
        <title>Metagenomic assembly of (sub)arctic Cyanobacteria and their associated microbiome from non-axenic cultures.</title>
        <authorList>
            <person name="Baurain D."/>
        </authorList>
    </citation>
    <scope>NUCLEOTIDE SEQUENCE [LARGE SCALE GENOMIC DNA]</scope>
    <source>
        <strain evidence="5">ULC129bin1</strain>
    </source>
</reference>
<evidence type="ECO:0000256" key="2">
    <source>
        <dbReference type="ARBA" id="ARBA00022741"/>
    </source>
</evidence>
<organism evidence="5 6">
    <name type="scientific">Leptolyngbya foveolarum</name>
    <dbReference type="NCBI Taxonomy" id="47253"/>
    <lineage>
        <taxon>Bacteria</taxon>
        <taxon>Bacillati</taxon>
        <taxon>Cyanobacteriota</taxon>
        <taxon>Cyanophyceae</taxon>
        <taxon>Leptolyngbyales</taxon>
        <taxon>Leptolyngbyaceae</taxon>
        <taxon>Leptolyngbya group</taxon>
        <taxon>Leptolyngbya</taxon>
    </lineage>
</organism>
<accession>A0A2W4UNT6</accession>
<dbReference type="Gene3D" id="3.40.50.300">
    <property type="entry name" value="P-loop containing nucleotide triphosphate hydrolases"/>
    <property type="match status" value="1"/>
</dbReference>